<gene>
    <name evidence="3" type="ORF">PG993_002457</name>
</gene>
<reference evidence="3 4" key="1">
    <citation type="submission" date="2023-01" db="EMBL/GenBank/DDBJ databases">
        <title>Analysis of 21 Apiospora genomes using comparative genomics revels a genus with tremendous synthesis potential of carbohydrate active enzymes and secondary metabolites.</title>
        <authorList>
            <person name="Sorensen T."/>
        </authorList>
    </citation>
    <scope>NUCLEOTIDE SEQUENCE [LARGE SCALE GENOMIC DNA]</scope>
    <source>
        <strain evidence="3 4">CBS 33761</strain>
    </source>
</reference>
<keyword evidence="4" id="KW-1185">Reference proteome</keyword>
<evidence type="ECO:0000313" key="4">
    <source>
        <dbReference type="Proteomes" id="UP001444661"/>
    </source>
</evidence>
<proteinExistence type="predicted"/>
<feature type="domain" description="UBC core" evidence="2">
    <location>
        <begin position="82"/>
        <end position="119"/>
    </location>
</feature>
<protein>
    <recommendedName>
        <fullName evidence="2">UBC core domain-containing protein</fullName>
    </recommendedName>
</protein>
<evidence type="ECO:0000256" key="1">
    <source>
        <dbReference type="SAM" id="MobiDB-lite"/>
    </source>
</evidence>
<evidence type="ECO:0000313" key="3">
    <source>
        <dbReference type="EMBL" id="KAK8051072.1"/>
    </source>
</evidence>
<feature type="region of interest" description="Disordered" evidence="1">
    <location>
        <begin position="160"/>
        <end position="217"/>
    </location>
</feature>
<name>A0ABR1TWV8_9PEZI</name>
<organism evidence="3 4">
    <name type="scientific">Apiospora rasikravindrae</name>
    <dbReference type="NCBI Taxonomy" id="990691"/>
    <lineage>
        <taxon>Eukaryota</taxon>
        <taxon>Fungi</taxon>
        <taxon>Dikarya</taxon>
        <taxon>Ascomycota</taxon>
        <taxon>Pezizomycotina</taxon>
        <taxon>Sordariomycetes</taxon>
        <taxon>Xylariomycetidae</taxon>
        <taxon>Amphisphaeriales</taxon>
        <taxon>Apiosporaceae</taxon>
        <taxon>Apiospora</taxon>
    </lineage>
</organism>
<dbReference type="Pfam" id="PF00179">
    <property type="entry name" value="UQ_con"/>
    <property type="match status" value="1"/>
</dbReference>
<feature type="region of interest" description="Disordered" evidence="1">
    <location>
        <begin position="279"/>
        <end position="301"/>
    </location>
</feature>
<dbReference type="EMBL" id="JAQQWK010000002">
    <property type="protein sequence ID" value="KAK8051072.1"/>
    <property type="molecule type" value="Genomic_DNA"/>
</dbReference>
<dbReference type="Proteomes" id="UP001444661">
    <property type="component" value="Unassembled WGS sequence"/>
</dbReference>
<dbReference type="CDD" id="cd23814">
    <property type="entry name" value="UEV_AKTIP"/>
    <property type="match status" value="1"/>
</dbReference>
<dbReference type="SUPFAM" id="SSF54495">
    <property type="entry name" value="UBC-like"/>
    <property type="match status" value="2"/>
</dbReference>
<sequence length="384" mass="41139">MASSKFNSLPALRKQNLLVEFAGLKQSCPEGIFVSLTPGDPALWSGVVFVRDGKARARSRNWVASKTPNFDDLMDYGLLALSGPYAPAVLRFQVSFPDAYPRLPPLVTFSTDMFHPLITPLSTYMYSTDVQDNGTVSATDEERLPPGGFSLRHGFPAWFGRRSSSSRSRPDSRQQVGEHAQTPPRNPPKSSSGGAAGSGTPGSRASAVGDSPGFADTQKTDISTFEVLRYIRSTFDDEAVLDAIPLEAAGNPGAWHAWRTHRHDTGKVFNASAAASMRTMSLSSSSRPTTGDDEVPPPVPAKDDVPEAAAAAAGIRKPGEWNWEGVWEARVKKGIDASVSEAVLYGGSGAVAGDDVIRFLSMEEGDVEAVKENLLRTLEHTATS</sequence>
<dbReference type="InterPro" id="IPR016135">
    <property type="entry name" value="UBQ-conjugating_enzyme/RWD"/>
</dbReference>
<dbReference type="InterPro" id="IPR000608">
    <property type="entry name" value="UBC"/>
</dbReference>
<dbReference type="Gene3D" id="3.10.110.10">
    <property type="entry name" value="Ubiquitin Conjugating Enzyme"/>
    <property type="match status" value="1"/>
</dbReference>
<comment type="caution">
    <text evidence="3">The sequence shown here is derived from an EMBL/GenBank/DDBJ whole genome shotgun (WGS) entry which is preliminary data.</text>
</comment>
<evidence type="ECO:0000259" key="2">
    <source>
        <dbReference type="Pfam" id="PF00179"/>
    </source>
</evidence>
<accession>A0ABR1TWV8</accession>